<name>X0V0F3_9ZZZZ</name>
<keyword evidence="1" id="KW-0812">Transmembrane</keyword>
<reference evidence="2" key="1">
    <citation type="journal article" date="2014" name="Front. Microbiol.">
        <title>High frequency of phylogenetically diverse reductive dehalogenase-homologous genes in deep subseafloor sedimentary metagenomes.</title>
        <authorList>
            <person name="Kawai M."/>
            <person name="Futagami T."/>
            <person name="Toyoda A."/>
            <person name="Takaki Y."/>
            <person name="Nishi S."/>
            <person name="Hori S."/>
            <person name="Arai W."/>
            <person name="Tsubouchi T."/>
            <person name="Morono Y."/>
            <person name="Uchiyama I."/>
            <person name="Ito T."/>
            <person name="Fujiyama A."/>
            <person name="Inagaki F."/>
            <person name="Takami H."/>
        </authorList>
    </citation>
    <scope>NUCLEOTIDE SEQUENCE</scope>
    <source>
        <strain evidence="2">Expedition CK06-06</strain>
    </source>
</reference>
<protein>
    <submittedName>
        <fullName evidence="2">Uncharacterized protein</fullName>
    </submittedName>
</protein>
<gene>
    <name evidence="2" type="ORF">S01H1_33505</name>
</gene>
<dbReference type="EMBL" id="BARS01020808">
    <property type="protein sequence ID" value="GAG11574.1"/>
    <property type="molecule type" value="Genomic_DNA"/>
</dbReference>
<dbReference type="SMART" id="SM00028">
    <property type="entry name" value="TPR"/>
    <property type="match status" value="2"/>
</dbReference>
<dbReference type="InterPro" id="IPR011990">
    <property type="entry name" value="TPR-like_helical_dom_sf"/>
</dbReference>
<dbReference type="AlphaFoldDB" id="X0V0F3"/>
<proteinExistence type="predicted"/>
<keyword evidence="1" id="KW-1133">Transmembrane helix</keyword>
<dbReference type="SUPFAM" id="SSF48452">
    <property type="entry name" value="TPR-like"/>
    <property type="match status" value="1"/>
</dbReference>
<sequence>MPDFALISPRICPKSGKTVHFCSRYPRIHPKARRNWDEFLAGNQEQLHPNEMRLKRKQVWNWGLISLMLITIGPALIAYWYLNLANTCILQSTLNGPNLEQLALTQHFLDHAEQYMPSLPHLPYWRGQAHFLAGEQRKALDTWHKYPEAGYLLIGRGKVELMRGQAESALKLLEMATSLDPSSSTIRYYGGVALFRMKRYDEALVWFNEALILDQFDERFAQDLNVGDVWWPARPDNLT</sequence>
<organism evidence="2">
    <name type="scientific">marine sediment metagenome</name>
    <dbReference type="NCBI Taxonomy" id="412755"/>
    <lineage>
        <taxon>unclassified sequences</taxon>
        <taxon>metagenomes</taxon>
        <taxon>ecological metagenomes</taxon>
    </lineage>
</organism>
<evidence type="ECO:0000256" key="1">
    <source>
        <dbReference type="SAM" id="Phobius"/>
    </source>
</evidence>
<feature type="transmembrane region" description="Helical" evidence="1">
    <location>
        <begin position="59"/>
        <end position="82"/>
    </location>
</feature>
<dbReference type="Gene3D" id="1.25.40.10">
    <property type="entry name" value="Tetratricopeptide repeat domain"/>
    <property type="match status" value="1"/>
</dbReference>
<feature type="non-terminal residue" evidence="2">
    <location>
        <position position="239"/>
    </location>
</feature>
<dbReference type="Pfam" id="PF14559">
    <property type="entry name" value="TPR_19"/>
    <property type="match status" value="1"/>
</dbReference>
<keyword evidence="1" id="KW-0472">Membrane</keyword>
<dbReference type="InterPro" id="IPR019734">
    <property type="entry name" value="TPR_rpt"/>
</dbReference>
<comment type="caution">
    <text evidence="2">The sequence shown here is derived from an EMBL/GenBank/DDBJ whole genome shotgun (WGS) entry which is preliminary data.</text>
</comment>
<evidence type="ECO:0000313" key="2">
    <source>
        <dbReference type="EMBL" id="GAG11574.1"/>
    </source>
</evidence>
<accession>X0V0F3</accession>